<protein>
    <submittedName>
        <fullName evidence="10">Coproporphyrinogen III oxidase</fullName>
    </submittedName>
</protein>
<dbReference type="SFLD" id="SFLDG01123">
    <property type="entry name" value="methyltransferase_(Class_B)"/>
    <property type="match status" value="1"/>
</dbReference>
<keyword evidence="3" id="KW-0808">Transferase</keyword>
<organism evidence="10 11">
    <name type="scientific">Neomoorella thermoacetica</name>
    <name type="common">Clostridium thermoaceticum</name>
    <dbReference type="NCBI Taxonomy" id="1525"/>
    <lineage>
        <taxon>Bacteria</taxon>
        <taxon>Bacillati</taxon>
        <taxon>Bacillota</taxon>
        <taxon>Clostridia</taxon>
        <taxon>Neomoorellales</taxon>
        <taxon>Neomoorellaceae</taxon>
        <taxon>Neomoorella</taxon>
    </lineage>
</organism>
<evidence type="ECO:0000256" key="3">
    <source>
        <dbReference type="ARBA" id="ARBA00022679"/>
    </source>
</evidence>
<keyword evidence="4" id="KW-0949">S-adenosyl-L-methionine</keyword>
<dbReference type="GO" id="GO:0005829">
    <property type="term" value="C:cytosol"/>
    <property type="evidence" value="ECO:0007669"/>
    <property type="project" value="TreeGrafter"/>
</dbReference>
<dbReference type="InterPro" id="IPR051198">
    <property type="entry name" value="BchE-like"/>
</dbReference>
<name>A0A1J5NSM5_NEOTH</name>
<dbReference type="AlphaFoldDB" id="A0A1J5NSM5"/>
<dbReference type="GO" id="GO:0051539">
    <property type="term" value="F:4 iron, 4 sulfur cluster binding"/>
    <property type="evidence" value="ECO:0007669"/>
    <property type="project" value="UniProtKB-KW"/>
</dbReference>
<dbReference type="PANTHER" id="PTHR43409">
    <property type="entry name" value="ANAEROBIC MAGNESIUM-PROTOPORPHYRIN IX MONOMETHYL ESTER CYCLASE-RELATED"/>
    <property type="match status" value="1"/>
</dbReference>
<dbReference type="OrthoDB" id="9801659at2"/>
<dbReference type="GO" id="GO:0046872">
    <property type="term" value="F:metal ion binding"/>
    <property type="evidence" value="ECO:0007669"/>
    <property type="project" value="UniProtKB-KW"/>
</dbReference>
<dbReference type="InterPro" id="IPR023404">
    <property type="entry name" value="rSAM_horseshoe"/>
</dbReference>
<accession>A0A1J5NSM5</accession>
<evidence type="ECO:0000256" key="1">
    <source>
        <dbReference type="ARBA" id="ARBA00001966"/>
    </source>
</evidence>
<evidence type="ECO:0000256" key="4">
    <source>
        <dbReference type="ARBA" id="ARBA00022691"/>
    </source>
</evidence>
<evidence type="ECO:0000256" key="5">
    <source>
        <dbReference type="ARBA" id="ARBA00022723"/>
    </source>
</evidence>
<dbReference type="SUPFAM" id="SSF102114">
    <property type="entry name" value="Radical SAM enzymes"/>
    <property type="match status" value="1"/>
</dbReference>
<reference evidence="10 11" key="1">
    <citation type="submission" date="2016-08" db="EMBL/GenBank/DDBJ databases">
        <title>Genome-based comparison of Moorella thermoacetic strains.</title>
        <authorList>
            <person name="Poehlein A."/>
            <person name="Bengelsdorf F.R."/>
            <person name="Esser C."/>
            <person name="Duerre P."/>
            <person name="Daniel R."/>
        </authorList>
    </citation>
    <scope>NUCLEOTIDE SEQUENCE [LARGE SCALE GENOMIC DNA]</scope>
    <source>
        <strain evidence="10 11">DSM 21394</strain>
    </source>
</reference>
<proteinExistence type="predicted"/>
<dbReference type="Gene3D" id="3.80.30.20">
    <property type="entry name" value="tm_1862 like domain"/>
    <property type="match status" value="1"/>
</dbReference>
<dbReference type="PROSITE" id="PS51332">
    <property type="entry name" value="B12_BINDING"/>
    <property type="match status" value="1"/>
</dbReference>
<feature type="domain" description="Radical SAM core" evidence="9">
    <location>
        <begin position="184"/>
        <end position="413"/>
    </location>
</feature>
<evidence type="ECO:0000259" key="9">
    <source>
        <dbReference type="PROSITE" id="PS51918"/>
    </source>
</evidence>
<comment type="cofactor">
    <cofactor evidence="1">
        <name>[4Fe-4S] cluster</name>
        <dbReference type="ChEBI" id="CHEBI:49883"/>
    </cofactor>
</comment>
<feature type="domain" description="B12-binding" evidence="8">
    <location>
        <begin position="8"/>
        <end position="149"/>
    </location>
</feature>
<dbReference type="InterPro" id="IPR058240">
    <property type="entry name" value="rSAM_sf"/>
</dbReference>
<dbReference type="EMBL" id="MDDC01000002">
    <property type="protein sequence ID" value="OIQ61232.1"/>
    <property type="molecule type" value="Genomic_DNA"/>
</dbReference>
<evidence type="ECO:0000256" key="2">
    <source>
        <dbReference type="ARBA" id="ARBA00022603"/>
    </source>
</evidence>
<evidence type="ECO:0000259" key="8">
    <source>
        <dbReference type="PROSITE" id="PS51332"/>
    </source>
</evidence>
<gene>
    <name evidence="10" type="ORF">MOTE_03080</name>
</gene>
<dbReference type="InterPro" id="IPR034466">
    <property type="entry name" value="Methyltransferase_Class_B"/>
</dbReference>
<dbReference type="GO" id="GO:0031419">
    <property type="term" value="F:cobalamin binding"/>
    <property type="evidence" value="ECO:0007669"/>
    <property type="project" value="InterPro"/>
</dbReference>
<dbReference type="InterPro" id="IPR006158">
    <property type="entry name" value="Cobalamin-bd"/>
</dbReference>
<dbReference type="InterPro" id="IPR007197">
    <property type="entry name" value="rSAM"/>
</dbReference>
<keyword evidence="5" id="KW-0479">Metal-binding</keyword>
<dbReference type="SMART" id="SM00729">
    <property type="entry name" value="Elp3"/>
    <property type="match status" value="1"/>
</dbReference>
<keyword evidence="7" id="KW-0411">Iron-sulfur</keyword>
<dbReference type="InterPro" id="IPR006638">
    <property type="entry name" value="Elp3/MiaA/NifB-like_rSAM"/>
</dbReference>
<dbReference type="PROSITE" id="PS51918">
    <property type="entry name" value="RADICAL_SAM"/>
    <property type="match status" value="1"/>
</dbReference>
<keyword evidence="6" id="KW-0408">Iron</keyword>
<dbReference type="GO" id="GO:0003824">
    <property type="term" value="F:catalytic activity"/>
    <property type="evidence" value="ECO:0007669"/>
    <property type="project" value="InterPro"/>
</dbReference>
<evidence type="ECO:0000256" key="6">
    <source>
        <dbReference type="ARBA" id="ARBA00023004"/>
    </source>
</evidence>
<dbReference type="SFLD" id="SFLDS00029">
    <property type="entry name" value="Radical_SAM"/>
    <property type="match status" value="1"/>
</dbReference>
<keyword evidence="2" id="KW-0489">Methyltransferase</keyword>
<dbReference type="SFLD" id="SFLDG01082">
    <property type="entry name" value="B12-binding_domain_containing"/>
    <property type="match status" value="1"/>
</dbReference>
<evidence type="ECO:0000313" key="10">
    <source>
        <dbReference type="EMBL" id="OIQ61232.1"/>
    </source>
</evidence>
<dbReference type="PANTHER" id="PTHR43409:SF7">
    <property type="entry name" value="BLL1977 PROTEIN"/>
    <property type="match status" value="1"/>
</dbReference>
<evidence type="ECO:0000313" key="11">
    <source>
        <dbReference type="Proteomes" id="UP000182811"/>
    </source>
</evidence>
<comment type="caution">
    <text evidence="10">The sequence shown here is derived from an EMBL/GenBank/DDBJ whole genome shotgun (WGS) entry which is preliminary data.</text>
</comment>
<sequence length="505" mass="56646">MMVLLLEHPRVIAPERRNDIANTPLTSCLLTGYVAGVLKREGHDVDIVEGYLDNLSYAEIAERVKAMAPDLLGVHMVYQWQRDQLLFDFLEGLKTAGVVSYIAVYGYYPTFAFETILQECRAIDGVVVGEPELTFAELASRLSRGADTENIPGLAWRDAGGKIRCTRRGLVNDLDQLPFPVRTGAMMRLPEINIQGSRGCYGGCTFCYINPFYGQGSHWRGRSPENIVAEIDEIIAKWGKRDFYFTDPNFFGPGERGQRRALHLASLLKSRNISFGIEARVNDIHDETIGALVEAGLRHILIGLESGRDESLKRLNKMTTVAQNEEALRILRRHGIEPNVGFIMFEPGSTLQDVRTNFEFLKRNLLLDNLAVTANLLYHYQIILKGTPAFQKLVSEGRLKVSEDSYEGVVLYENEGVACLAEVMRRITNFLFARMAGVWSGRVKPPAGAPEIYKKVNSLLVECFETLLTALESGEHLNEEERDKFARRNELKMAELLATIPGGDI</sequence>
<dbReference type="Proteomes" id="UP000182811">
    <property type="component" value="Unassembled WGS sequence"/>
</dbReference>
<dbReference type="CDD" id="cd01335">
    <property type="entry name" value="Radical_SAM"/>
    <property type="match status" value="1"/>
</dbReference>
<dbReference type="Pfam" id="PF02310">
    <property type="entry name" value="B12-binding"/>
    <property type="match status" value="1"/>
</dbReference>
<dbReference type="Pfam" id="PF04055">
    <property type="entry name" value="Radical_SAM"/>
    <property type="match status" value="1"/>
</dbReference>
<evidence type="ECO:0000256" key="7">
    <source>
        <dbReference type="ARBA" id="ARBA00023014"/>
    </source>
</evidence>
<dbReference type="Gene3D" id="3.40.50.280">
    <property type="entry name" value="Cobalamin-binding domain"/>
    <property type="match status" value="1"/>
</dbReference>